<dbReference type="InterPro" id="IPR009923">
    <property type="entry name" value="Dodecin"/>
</dbReference>
<dbReference type="NCBIfam" id="NF041389">
    <property type="entry name" value="dodecin_Halo"/>
    <property type="match status" value="1"/>
</dbReference>
<accession>A0A4D6HBI7</accession>
<dbReference type="PANTHER" id="PTHR39324:SF1">
    <property type="entry name" value="CALCIUM DODECIN"/>
    <property type="match status" value="1"/>
</dbReference>
<dbReference type="EMBL" id="CP031310">
    <property type="protein sequence ID" value="QCC51363.1"/>
    <property type="molecule type" value="Genomic_DNA"/>
</dbReference>
<dbReference type="Pfam" id="PF07311">
    <property type="entry name" value="Dodecin"/>
    <property type="match status" value="1"/>
</dbReference>
<dbReference type="GeneID" id="39847984"/>
<proteinExistence type="predicted"/>
<reference evidence="1 2" key="1">
    <citation type="journal article" date="2019" name="Nat. Commun.">
        <title>A new type of DNA phosphorothioation-based antiviral system in archaea.</title>
        <authorList>
            <person name="Xiong L."/>
            <person name="Liu S."/>
            <person name="Chen S."/>
            <person name="Xiao Y."/>
            <person name="Zhu B."/>
            <person name="Gao Y."/>
            <person name="Zhang Y."/>
            <person name="Chen B."/>
            <person name="Luo J."/>
            <person name="Deng Z."/>
            <person name="Chen X."/>
            <person name="Wang L."/>
            <person name="Chen S."/>
        </authorList>
    </citation>
    <scope>NUCLEOTIDE SEQUENCE [LARGE SCALE GENOMIC DNA]</scope>
    <source>
        <strain evidence="1 2">CBA1105</strain>
    </source>
</reference>
<dbReference type="Proteomes" id="UP000296706">
    <property type="component" value="Chromosome"/>
</dbReference>
<dbReference type="AlphaFoldDB" id="A0A4D6HBI7"/>
<name>A0A4D6HBI7_9EURY</name>
<dbReference type="KEGG" id="hsn:DV733_08945"/>
<dbReference type="SUPFAM" id="SSF89807">
    <property type="entry name" value="Dodecin-like"/>
    <property type="match status" value="1"/>
</dbReference>
<dbReference type="InterPro" id="IPR025543">
    <property type="entry name" value="Dodecin-like"/>
</dbReference>
<dbReference type="RefSeq" id="WP_049995028.1">
    <property type="nucleotide sequence ID" value="NZ_CP031310.1"/>
</dbReference>
<keyword evidence="2" id="KW-1185">Reference proteome</keyword>
<evidence type="ECO:0000313" key="1">
    <source>
        <dbReference type="EMBL" id="QCC51363.1"/>
    </source>
</evidence>
<protein>
    <submittedName>
        <fullName evidence="1">Dodecin domain-containing protein</fullName>
    </submittedName>
</protein>
<sequence length="69" mass="7604">MVFKKVTLIGRSSESFEDAVDDAVGRAEQTLQNIKWATVTNQAVELAAAEREYQAEVEVAFELEDGIGE</sequence>
<dbReference type="PANTHER" id="PTHR39324">
    <property type="entry name" value="CALCIUM DODECIN"/>
    <property type="match status" value="1"/>
</dbReference>
<organism evidence="1 2">
    <name type="scientific">Halapricum salinum</name>
    <dbReference type="NCBI Taxonomy" id="1457250"/>
    <lineage>
        <taxon>Archaea</taxon>
        <taxon>Methanobacteriati</taxon>
        <taxon>Methanobacteriota</taxon>
        <taxon>Stenosarchaea group</taxon>
        <taxon>Halobacteria</taxon>
        <taxon>Halobacteriales</taxon>
        <taxon>Haloarculaceae</taxon>
        <taxon>Halapricum</taxon>
    </lineage>
</organism>
<dbReference type="InterPro" id="IPR036694">
    <property type="entry name" value="Dodecin-like_sf"/>
</dbReference>
<dbReference type="Gene3D" id="3.30.1660.10">
    <property type="entry name" value="Flavin-binding protein dodecin"/>
    <property type="match status" value="1"/>
</dbReference>
<dbReference type="OrthoDB" id="187186at2157"/>
<gene>
    <name evidence="1" type="ORF">DV733_08945</name>
</gene>
<evidence type="ECO:0000313" key="2">
    <source>
        <dbReference type="Proteomes" id="UP000296706"/>
    </source>
</evidence>